<dbReference type="STRING" id="306901.Q2HEI2"/>
<dbReference type="HOGENOM" id="CLU_1749511_0_0_1"/>
<protein>
    <recommendedName>
        <fullName evidence="1">DUF6546 domain-containing protein</fullName>
    </recommendedName>
</protein>
<feature type="domain" description="DUF6546" evidence="1">
    <location>
        <begin position="55"/>
        <end position="151"/>
    </location>
</feature>
<dbReference type="eggNOG" id="ENOG502R893">
    <property type="taxonomic scope" value="Eukaryota"/>
</dbReference>
<keyword evidence="3" id="KW-1185">Reference proteome</keyword>
<dbReference type="OrthoDB" id="4585340at2759"/>
<dbReference type="OMA" id="ICLMADP"/>
<dbReference type="InterPro" id="IPR046676">
    <property type="entry name" value="DUF6546"/>
</dbReference>
<dbReference type="VEuPathDB" id="FungiDB:CHGG_01372"/>
<sequence length="153" mass="17304">MTATTRRTIRGTAGLTVNKWNLSALEHLVYEPWRQWDNRNRDMYDRFLALSVKHLPKTLKKISVFEDFSDSLAAILMEDGNSNAGAPMHIQGEVVRVANPRVGTAFASRSCDLEQLSVSYLVNAEDFFGACLPSWTWPRLESLALTSQLLYHS</sequence>
<proteinExistence type="predicted"/>
<dbReference type="GeneID" id="4387390"/>
<organism evidence="2 3">
    <name type="scientific">Chaetomium globosum (strain ATCC 6205 / CBS 148.51 / DSM 1962 / NBRC 6347 / NRRL 1970)</name>
    <name type="common">Soil fungus</name>
    <dbReference type="NCBI Taxonomy" id="306901"/>
    <lineage>
        <taxon>Eukaryota</taxon>
        <taxon>Fungi</taxon>
        <taxon>Dikarya</taxon>
        <taxon>Ascomycota</taxon>
        <taxon>Pezizomycotina</taxon>
        <taxon>Sordariomycetes</taxon>
        <taxon>Sordariomycetidae</taxon>
        <taxon>Sordariales</taxon>
        <taxon>Chaetomiaceae</taxon>
        <taxon>Chaetomium</taxon>
    </lineage>
</organism>
<gene>
    <name evidence="2" type="ORF">CHGG_01372</name>
</gene>
<evidence type="ECO:0000259" key="1">
    <source>
        <dbReference type="Pfam" id="PF20183"/>
    </source>
</evidence>
<evidence type="ECO:0000313" key="3">
    <source>
        <dbReference type="Proteomes" id="UP000001056"/>
    </source>
</evidence>
<evidence type="ECO:0000313" key="2">
    <source>
        <dbReference type="EMBL" id="EAQ93137.1"/>
    </source>
</evidence>
<name>Q2HEI2_CHAGB</name>
<dbReference type="EMBL" id="CH408029">
    <property type="protein sequence ID" value="EAQ93137.1"/>
    <property type="molecule type" value="Genomic_DNA"/>
</dbReference>
<dbReference type="RefSeq" id="XP_001220593.1">
    <property type="nucleotide sequence ID" value="XM_001220592.1"/>
</dbReference>
<dbReference type="Proteomes" id="UP000001056">
    <property type="component" value="Unassembled WGS sequence"/>
</dbReference>
<dbReference type="AlphaFoldDB" id="Q2HEI2"/>
<reference evidence="3" key="1">
    <citation type="journal article" date="2015" name="Genome Announc.">
        <title>Draft genome sequence of the cellulolytic fungus Chaetomium globosum.</title>
        <authorList>
            <person name="Cuomo C.A."/>
            <person name="Untereiner W.A."/>
            <person name="Ma L.-J."/>
            <person name="Grabherr M."/>
            <person name="Birren B.W."/>
        </authorList>
    </citation>
    <scope>NUCLEOTIDE SEQUENCE [LARGE SCALE GENOMIC DNA]</scope>
    <source>
        <strain evidence="3">ATCC 6205 / CBS 148.51 / DSM 1962 / NBRC 6347 / NRRL 1970</strain>
    </source>
</reference>
<dbReference type="InParanoid" id="Q2HEI2"/>
<dbReference type="Pfam" id="PF20183">
    <property type="entry name" value="DUF6546"/>
    <property type="match status" value="1"/>
</dbReference>
<accession>Q2HEI2</accession>